<geneLocation type="plasmid" evidence="2 3">
    <name>pPP1</name>
</geneLocation>
<feature type="chain" id="PRO_5045982521" description="Phosphatase" evidence="1">
    <location>
        <begin position="21"/>
        <end position="504"/>
    </location>
</feature>
<sequence>MLKRIYLLTIAAAMSFCACEGPMGPAGTNGIDGENGVDGTDGIDGSDGADAPMAIQFENFSKTPALIMAKEGFTDVEVYSLLSSEDKFINSPAFTFGGSADGLGLAPMTDGYALLINNEDNYAVSRIILDDTFKPIQGEYILNSDGSGTRRCSATMATLQEHGFGPLFLTAGESGVESQVQGIDPFANAADANIAKHLPALGRWNAENAVPLPASAYDETIILIGDDDSRQHGGQLAMYRSESVGDLSTGSVYVLKRTDENMNERQMVVGQSYPVVFAEIENAETNTGAQNNQASTDLKAIPFGRVEDIDYNKGNGKEIYFNVTGQGNGGDNSDNSRSVYGRVYKLMLSEDNPLEGTLEVILDGDDRDSNAGTFQNPDNICVGTNFLYVQEDPNKYGNETHDAYIYQYNLTTKELKIAFELDHGRNDADKTDANWFNGPSSAFGAWEYGGMISISDQIGIDDVFLLAIQPHTWKEERFKGVDGGSGRPNEMQGSQILILKGLPQ</sequence>
<gene>
    <name evidence="2" type="ORF">PEPS_32900</name>
</gene>
<evidence type="ECO:0000313" key="2">
    <source>
        <dbReference type="EMBL" id="BDD01010.1"/>
    </source>
</evidence>
<evidence type="ECO:0000313" key="3">
    <source>
        <dbReference type="Proteomes" id="UP001354989"/>
    </source>
</evidence>
<protein>
    <recommendedName>
        <fullName evidence="4">Phosphatase</fullName>
    </recommendedName>
</protein>
<dbReference type="PROSITE" id="PS51257">
    <property type="entry name" value="PROKAR_LIPOPROTEIN"/>
    <property type="match status" value="1"/>
</dbReference>
<keyword evidence="2" id="KW-0614">Plasmid</keyword>
<evidence type="ECO:0008006" key="4">
    <source>
        <dbReference type="Google" id="ProtNLM"/>
    </source>
</evidence>
<dbReference type="RefSeq" id="WP_338398219.1">
    <property type="nucleotide sequence ID" value="NZ_AP025293.1"/>
</dbReference>
<name>A0ABM7VJL6_9BACT</name>
<dbReference type="Proteomes" id="UP001354989">
    <property type="component" value="Plasmid pPP1"/>
</dbReference>
<evidence type="ECO:0000256" key="1">
    <source>
        <dbReference type="SAM" id="SignalP"/>
    </source>
</evidence>
<keyword evidence="3" id="KW-1185">Reference proteome</keyword>
<keyword evidence="1" id="KW-0732">Signal</keyword>
<feature type="signal peptide" evidence="1">
    <location>
        <begin position="1"/>
        <end position="20"/>
    </location>
</feature>
<accession>A0ABM7VJL6</accession>
<organism evidence="2 3">
    <name type="scientific">Persicobacter psychrovividus</name>
    <dbReference type="NCBI Taxonomy" id="387638"/>
    <lineage>
        <taxon>Bacteria</taxon>
        <taxon>Pseudomonadati</taxon>
        <taxon>Bacteroidota</taxon>
        <taxon>Cytophagia</taxon>
        <taxon>Cytophagales</taxon>
        <taxon>Persicobacteraceae</taxon>
        <taxon>Persicobacter</taxon>
    </lineage>
</organism>
<dbReference type="EMBL" id="AP025293">
    <property type="protein sequence ID" value="BDD01010.1"/>
    <property type="molecule type" value="Genomic_DNA"/>
</dbReference>
<proteinExistence type="predicted"/>
<reference evidence="2 3" key="1">
    <citation type="submission" date="2021-12" db="EMBL/GenBank/DDBJ databases">
        <title>Genome sequencing of bacteria with rrn-lacking chromosome and rrn-plasmid.</title>
        <authorList>
            <person name="Anda M."/>
            <person name="Iwasaki W."/>
        </authorList>
    </citation>
    <scope>NUCLEOTIDE SEQUENCE [LARGE SCALE GENOMIC DNA]</scope>
    <source>
        <strain evidence="2 3">NBRC 101262</strain>
        <plasmid evidence="2 3">pPP1</plasmid>
    </source>
</reference>